<evidence type="ECO:0000256" key="6">
    <source>
        <dbReference type="SAM" id="Phobius"/>
    </source>
</evidence>
<accession>A0ABD1Q5H9</accession>
<evidence type="ECO:0000313" key="8">
    <source>
        <dbReference type="EMBL" id="KAL2470858.1"/>
    </source>
</evidence>
<keyword evidence="9" id="KW-1185">Reference proteome</keyword>
<keyword evidence="3 6" id="KW-1133">Transmembrane helix</keyword>
<keyword evidence="4 6" id="KW-0472">Membrane</keyword>
<protein>
    <submittedName>
        <fullName evidence="8">Late</fullName>
    </submittedName>
</protein>
<comment type="subcellular location">
    <subcellularLocation>
        <location evidence="1">Membrane</location>
        <topology evidence="1">Single-pass membrane protein</topology>
    </subcellularLocation>
</comment>
<dbReference type="InterPro" id="IPR044839">
    <property type="entry name" value="NDR1-like"/>
</dbReference>
<evidence type="ECO:0000256" key="5">
    <source>
        <dbReference type="SAM" id="MobiDB-lite"/>
    </source>
</evidence>
<feature type="domain" description="Late embryogenesis abundant protein LEA-2 subgroup" evidence="7">
    <location>
        <begin position="136"/>
        <end position="220"/>
    </location>
</feature>
<gene>
    <name evidence="8" type="ORF">Adt_38994</name>
</gene>
<dbReference type="PANTHER" id="PTHR31234">
    <property type="entry name" value="LATE EMBRYOGENESIS ABUNDANT (LEA) HYDROXYPROLINE-RICH GLYCOPROTEIN FAMILY"/>
    <property type="match status" value="1"/>
</dbReference>
<evidence type="ECO:0000256" key="2">
    <source>
        <dbReference type="ARBA" id="ARBA00022692"/>
    </source>
</evidence>
<evidence type="ECO:0000256" key="1">
    <source>
        <dbReference type="ARBA" id="ARBA00004167"/>
    </source>
</evidence>
<dbReference type="GO" id="GO:0016020">
    <property type="term" value="C:membrane"/>
    <property type="evidence" value="ECO:0007669"/>
    <property type="project" value="UniProtKB-SubCell"/>
</dbReference>
<sequence length="261" mass="28649">MVGSAAKPSKNGQIPSLSSGTAANRKHQQSSQKNLSRRVSFNESTLAKSRAEPYGGDLEGQGEKGRCSSRFNMCCACGSLIIGVFLLFILLVGGIYFAFLQSNLPHFQVQRIDVPKLKIKESKTDTFLTSEFNIYLNATNDNGKIELVYSSMHVEVSSEGVDLGKMHVPDFSQKPSTTTELKVHTSVKDMAVEDADAQDLRDKSKVHQLLMDIVLIGHIDFLLHGKKMNGFPVRILCKSIFQSDLDNGHPAACNVKMSPIS</sequence>
<proteinExistence type="predicted"/>
<organism evidence="8 9">
    <name type="scientific">Abeliophyllum distichum</name>
    <dbReference type="NCBI Taxonomy" id="126358"/>
    <lineage>
        <taxon>Eukaryota</taxon>
        <taxon>Viridiplantae</taxon>
        <taxon>Streptophyta</taxon>
        <taxon>Embryophyta</taxon>
        <taxon>Tracheophyta</taxon>
        <taxon>Spermatophyta</taxon>
        <taxon>Magnoliopsida</taxon>
        <taxon>eudicotyledons</taxon>
        <taxon>Gunneridae</taxon>
        <taxon>Pentapetalae</taxon>
        <taxon>asterids</taxon>
        <taxon>lamiids</taxon>
        <taxon>Lamiales</taxon>
        <taxon>Oleaceae</taxon>
        <taxon>Forsythieae</taxon>
        <taxon>Abeliophyllum</taxon>
    </lineage>
</organism>
<dbReference type="PANTHER" id="PTHR31234:SF32">
    <property type="entry name" value="LATE EMBRYOGENESIS ABUNDANT (LEA) HYDROXYPROLINE-RICH GLYCOPROTEIN FAMILY"/>
    <property type="match status" value="1"/>
</dbReference>
<keyword evidence="2 6" id="KW-0812">Transmembrane</keyword>
<evidence type="ECO:0000256" key="4">
    <source>
        <dbReference type="ARBA" id="ARBA00023136"/>
    </source>
</evidence>
<reference evidence="9" key="1">
    <citation type="submission" date="2024-07" db="EMBL/GenBank/DDBJ databases">
        <title>Two chromosome-level genome assemblies of Korean endemic species Abeliophyllum distichum and Forsythia ovata (Oleaceae).</title>
        <authorList>
            <person name="Jang H."/>
        </authorList>
    </citation>
    <scope>NUCLEOTIDE SEQUENCE [LARGE SCALE GENOMIC DNA]</scope>
</reference>
<evidence type="ECO:0000256" key="3">
    <source>
        <dbReference type="ARBA" id="ARBA00022989"/>
    </source>
</evidence>
<feature type="compositionally biased region" description="Polar residues" evidence="5">
    <location>
        <begin position="10"/>
        <end position="22"/>
    </location>
</feature>
<dbReference type="EMBL" id="JBFOLK010000012">
    <property type="protein sequence ID" value="KAL2470858.1"/>
    <property type="molecule type" value="Genomic_DNA"/>
</dbReference>
<dbReference type="Pfam" id="PF03168">
    <property type="entry name" value="LEA_2"/>
    <property type="match status" value="1"/>
</dbReference>
<dbReference type="InterPro" id="IPR004864">
    <property type="entry name" value="LEA_2"/>
</dbReference>
<evidence type="ECO:0000259" key="7">
    <source>
        <dbReference type="Pfam" id="PF03168"/>
    </source>
</evidence>
<dbReference type="AlphaFoldDB" id="A0ABD1Q5H9"/>
<feature type="transmembrane region" description="Helical" evidence="6">
    <location>
        <begin position="73"/>
        <end position="99"/>
    </location>
</feature>
<dbReference type="Proteomes" id="UP001604336">
    <property type="component" value="Unassembled WGS sequence"/>
</dbReference>
<comment type="caution">
    <text evidence="8">The sequence shown here is derived from an EMBL/GenBank/DDBJ whole genome shotgun (WGS) entry which is preliminary data.</text>
</comment>
<evidence type="ECO:0000313" key="9">
    <source>
        <dbReference type="Proteomes" id="UP001604336"/>
    </source>
</evidence>
<feature type="compositionally biased region" description="Polar residues" evidence="5">
    <location>
        <begin position="29"/>
        <end position="47"/>
    </location>
</feature>
<name>A0ABD1Q5H9_9LAMI</name>
<feature type="region of interest" description="Disordered" evidence="5">
    <location>
        <begin position="1"/>
        <end position="47"/>
    </location>
</feature>